<name>A0A976SJV6_THEOR</name>
<dbReference type="EMBL" id="CP056072">
    <property type="protein sequence ID" value="UVC50193.1"/>
    <property type="molecule type" value="Genomic_DNA"/>
</dbReference>
<dbReference type="AlphaFoldDB" id="A0A976SJV6"/>
<proteinExistence type="predicted"/>
<protein>
    <submittedName>
        <fullName evidence="1">Uncharacterized protein</fullName>
    </submittedName>
</protein>
<gene>
    <name evidence="1" type="ORF">MACK_004067</name>
</gene>
<organism evidence="1 2">
    <name type="scientific">Theileria orientalis</name>
    <dbReference type="NCBI Taxonomy" id="68886"/>
    <lineage>
        <taxon>Eukaryota</taxon>
        <taxon>Sar</taxon>
        <taxon>Alveolata</taxon>
        <taxon>Apicomplexa</taxon>
        <taxon>Aconoidasida</taxon>
        <taxon>Piroplasmida</taxon>
        <taxon>Theileriidae</taxon>
        <taxon>Theileria</taxon>
    </lineage>
</organism>
<reference evidence="1" key="1">
    <citation type="submission" date="2022-07" db="EMBL/GenBank/DDBJ databases">
        <title>Evaluation of T. orientalis genome assembly methods using nanopore sequencing and analysis of variation between genomes.</title>
        <authorList>
            <person name="Yam J."/>
            <person name="Micallef M.L."/>
            <person name="Liu M."/>
            <person name="Djordjevic S.P."/>
            <person name="Bogema D.R."/>
            <person name="Jenkins C."/>
        </authorList>
    </citation>
    <scope>NUCLEOTIDE SEQUENCE</scope>
    <source>
        <strain evidence="1">Goon Nure</strain>
    </source>
</reference>
<evidence type="ECO:0000313" key="2">
    <source>
        <dbReference type="Proteomes" id="UP000244811"/>
    </source>
</evidence>
<accession>A0A976SJV6</accession>
<evidence type="ECO:0000313" key="1">
    <source>
        <dbReference type="EMBL" id="UVC50193.1"/>
    </source>
</evidence>
<dbReference type="Proteomes" id="UP000244811">
    <property type="component" value="Chromosome 4"/>
</dbReference>
<sequence length="111" mass="13116">MYDQKVYESVCKHGNREIENVYDEKGQVQSTYRADYTVKELPERVPRKTQTTVLNLPFEGISTYMRDYKAPEMMPAVRRPKEPERVNLPFEGVSIYTSDFSMKAWEYFGKT</sequence>